<reference evidence="1 4" key="3">
    <citation type="submission" date="2018-07" db="EMBL/GenBank/DDBJ databases">
        <title>Leeuwenhoekiella genomics.</title>
        <authorList>
            <person name="Tahon G."/>
            <person name="Willems A."/>
        </authorList>
    </citation>
    <scope>NUCLEOTIDE SEQUENCE [LARGE SCALE GENOMIC DNA]</scope>
    <source>
        <strain evidence="1 4">LMG 24856</strain>
    </source>
</reference>
<dbReference type="RefSeq" id="WP_175546511.1">
    <property type="nucleotide sequence ID" value="NZ_FQXT01000009.1"/>
</dbReference>
<reference evidence="2" key="1">
    <citation type="submission" date="2016-11" db="EMBL/GenBank/DDBJ databases">
        <authorList>
            <person name="Jaros S."/>
            <person name="Januszkiewicz K."/>
            <person name="Wedrychowicz H."/>
        </authorList>
    </citation>
    <scope>NUCLEOTIDE SEQUENCE [LARGE SCALE GENOMIC DNA]</scope>
    <source>
        <strain evidence="2">DSM 19859</strain>
    </source>
</reference>
<dbReference type="Proteomes" id="UP000290037">
    <property type="component" value="Unassembled WGS sequence"/>
</dbReference>
<evidence type="ECO:0000313" key="2">
    <source>
        <dbReference type="EMBL" id="SHI26984.1"/>
    </source>
</evidence>
<name>A0A1M5ZRY3_9FLAO</name>
<organism evidence="2 3">
    <name type="scientific">Leeuwenhoekiella palythoae</name>
    <dbReference type="NCBI Taxonomy" id="573501"/>
    <lineage>
        <taxon>Bacteria</taxon>
        <taxon>Pseudomonadati</taxon>
        <taxon>Bacteroidota</taxon>
        <taxon>Flavobacteriia</taxon>
        <taxon>Flavobacteriales</taxon>
        <taxon>Flavobacteriaceae</taxon>
        <taxon>Leeuwenhoekiella</taxon>
    </lineage>
</organism>
<sequence>MDKGYEKERFVNLSIKESVARDFRVFSKKLSSSQSMALREMLDFFQVNELSPNERLGPSGRTMEANLKKRINAVIAIIRDIEKTQTKPTNAMLQSLFELEPQKEKPLIVEKKYAQDSKQPRFREKQKED</sequence>
<gene>
    <name evidence="1" type="ORF">DSM01_3313</name>
    <name evidence="2" type="ORF">SAMN04487999_3427</name>
</gene>
<evidence type="ECO:0000313" key="3">
    <source>
        <dbReference type="Proteomes" id="UP000184240"/>
    </source>
</evidence>
<proteinExistence type="predicted"/>
<reference evidence="3" key="2">
    <citation type="submission" date="2016-11" db="EMBL/GenBank/DDBJ databases">
        <authorList>
            <person name="Varghese N."/>
            <person name="Submissions S."/>
        </authorList>
    </citation>
    <scope>NUCLEOTIDE SEQUENCE [LARGE SCALE GENOMIC DNA]</scope>
    <source>
        <strain evidence="3">DSM 19859</strain>
    </source>
</reference>
<dbReference type="NCBIfam" id="NF041200">
    <property type="entry name" value="mob_BfmA_Nterm"/>
    <property type="match status" value="1"/>
</dbReference>
<dbReference type="AlphaFoldDB" id="A0A1M5ZRY3"/>
<evidence type="ECO:0000313" key="1">
    <source>
        <dbReference type="EMBL" id="RXG26806.1"/>
    </source>
</evidence>
<evidence type="ECO:0000313" key="4">
    <source>
        <dbReference type="Proteomes" id="UP000290037"/>
    </source>
</evidence>
<keyword evidence="4" id="KW-1185">Reference proteome</keyword>
<dbReference type="EMBL" id="QOVN01000011">
    <property type="protein sequence ID" value="RXG26806.1"/>
    <property type="molecule type" value="Genomic_DNA"/>
</dbReference>
<dbReference type="STRING" id="573501.SAMN04487999_3427"/>
<dbReference type="Proteomes" id="UP000184240">
    <property type="component" value="Unassembled WGS sequence"/>
</dbReference>
<dbReference type="InterPro" id="IPR048012">
    <property type="entry name" value="BfmA-like_N"/>
</dbReference>
<accession>A0A1M5ZRY3</accession>
<protein>
    <submittedName>
        <fullName evidence="2">Uncharacterized protein</fullName>
    </submittedName>
</protein>
<dbReference type="EMBL" id="FQXT01000009">
    <property type="protein sequence ID" value="SHI26984.1"/>
    <property type="molecule type" value="Genomic_DNA"/>
</dbReference>